<keyword evidence="4" id="KW-1185">Reference proteome</keyword>
<dbReference type="AlphaFoldDB" id="A0A917EAV0"/>
<organism evidence="3 4">
    <name type="scientific">Primorskyibacter flagellatus</name>
    <dbReference type="NCBI Taxonomy" id="1387277"/>
    <lineage>
        <taxon>Bacteria</taxon>
        <taxon>Pseudomonadati</taxon>
        <taxon>Pseudomonadota</taxon>
        <taxon>Alphaproteobacteria</taxon>
        <taxon>Rhodobacterales</taxon>
        <taxon>Roseobacteraceae</taxon>
        <taxon>Primorskyibacter</taxon>
    </lineage>
</organism>
<accession>A0A917EAV0</accession>
<dbReference type="EMBL" id="BMFJ01000001">
    <property type="protein sequence ID" value="GGE20129.1"/>
    <property type="molecule type" value="Genomic_DNA"/>
</dbReference>
<protein>
    <recommendedName>
        <fullName evidence="2">Ice-binding protein C-terminal domain-containing protein</fullName>
    </recommendedName>
</protein>
<dbReference type="RefSeq" id="WP_188476144.1">
    <property type="nucleotide sequence ID" value="NZ_BMFJ01000001.1"/>
</dbReference>
<reference evidence="4" key="1">
    <citation type="journal article" date="2019" name="Int. J. Syst. Evol. Microbiol.">
        <title>The Global Catalogue of Microorganisms (GCM) 10K type strain sequencing project: providing services to taxonomists for standard genome sequencing and annotation.</title>
        <authorList>
            <consortium name="The Broad Institute Genomics Platform"/>
            <consortium name="The Broad Institute Genome Sequencing Center for Infectious Disease"/>
            <person name="Wu L."/>
            <person name="Ma J."/>
        </authorList>
    </citation>
    <scope>NUCLEOTIDE SEQUENCE [LARGE SCALE GENOMIC DNA]</scope>
    <source>
        <strain evidence="4">CGMCC 1.12664</strain>
    </source>
</reference>
<evidence type="ECO:0000313" key="4">
    <source>
        <dbReference type="Proteomes" id="UP000612855"/>
    </source>
</evidence>
<feature type="domain" description="Ice-binding protein C-terminal" evidence="2">
    <location>
        <begin position="231"/>
        <end position="255"/>
    </location>
</feature>
<comment type="caution">
    <text evidence="3">The sequence shown here is derived from an EMBL/GenBank/DDBJ whole genome shotgun (WGS) entry which is preliminary data.</text>
</comment>
<evidence type="ECO:0000313" key="3">
    <source>
        <dbReference type="EMBL" id="GGE20129.1"/>
    </source>
</evidence>
<dbReference type="Proteomes" id="UP000612855">
    <property type="component" value="Unassembled WGS sequence"/>
</dbReference>
<dbReference type="InterPro" id="IPR022472">
    <property type="entry name" value="VPLPA-CTERM"/>
</dbReference>
<sequence>MKPLVCAAVAVFCVAAVPVKAKVVTYAYEGEIEISNSQVFDFSSGSAVTYQDPAVQAAFDPFVGQTIRMTFSFEDDPALNPDRWNTNPNARAIAVQEVIVTFAGLTFTSSGYLRIQNNGSFGTQPLPADLYGVEHTDIDTFTFPAVTGPTVGGLPAGGNSSAFQLGLYDPTASAFSDDSLPATQPDPADFPETTLATNNYLSFFFSDALEANVFALAEVTATELRIVEFPAVPLPASAVLLLAGLGGMAVTGRRKRG</sequence>
<dbReference type="NCBIfam" id="TIGR03370">
    <property type="entry name" value="VPLPA-CTERM"/>
    <property type="match status" value="1"/>
</dbReference>
<dbReference type="Pfam" id="PF07589">
    <property type="entry name" value="PEP-CTERM"/>
    <property type="match status" value="1"/>
</dbReference>
<gene>
    <name evidence="3" type="ORF">GCM10011360_06040</name>
</gene>
<evidence type="ECO:0000259" key="2">
    <source>
        <dbReference type="Pfam" id="PF07589"/>
    </source>
</evidence>
<name>A0A917EAV0_9RHOB</name>
<evidence type="ECO:0000256" key="1">
    <source>
        <dbReference type="SAM" id="SignalP"/>
    </source>
</evidence>
<proteinExistence type="predicted"/>
<keyword evidence="1" id="KW-0732">Signal</keyword>
<feature type="chain" id="PRO_5038123214" description="Ice-binding protein C-terminal domain-containing protein" evidence="1">
    <location>
        <begin position="22"/>
        <end position="257"/>
    </location>
</feature>
<dbReference type="InterPro" id="IPR013424">
    <property type="entry name" value="Ice-binding_C"/>
</dbReference>
<feature type="signal peptide" evidence="1">
    <location>
        <begin position="1"/>
        <end position="21"/>
    </location>
</feature>